<evidence type="ECO:0000313" key="3">
    <source>
        <dbReference type="Proteomes" id="UP001056500"/>
    </source>
</evidence>
<reference evidence="2" key="1">
    <citation type="submission" date="2022-06" db="EMBL/GenBank/DDBJ databases">
        <title>Genome sequencing of Brevibacillus sp. BB3-R1.</title>
        <authorList>
            <person name="Heo J."/>
            <person name="Lee D."/>
            <person name="Won M."/>
            <person name="Han B.-H."/>
            <person name="Hong S.-B."/>
            <person name="Kwon S.-W."/>
        </authorList>
    </citation>
    <scope>NUCLEOTIDE SEQUENCE</scope>
    <source>
        <strain evidence="2">BB3-R1</strain>
    </source>
</reference>
<proteinExistence type="predicted"/>
<evidence type="ECO:0008006" key="4">
    <source>
        <dbReference type="Google" id="ProtNLM"/>
    </source>
</evidence>
<sequence length="413" mass="46445">MDIEKRLLGLKEAADQTILRELGETSALEERILNVARGGEETGPQRHRLRPLSLTGGAILVASLLIFAGVSMKQTDLTPGGPGPHGAVQPSPSDPAGPHLPPSAVTAPENQPAKGSDPSLNPEELARRDKEIRKKVEEIKEALRIGLTQEEVLLRIPGEYEPIDDGGDLENGADEFWGRSFFKQPGYVPEVPGHVVDEEGLQSGKVGVNLFLAWKEKKLYLYSIQYVQGPGNDVYFYWMRPNGTTGLETKLNERPAPSVFDLNDELKKIYFEYYEKKDDTLLKDLEPVDILKLYIFAEEEGDLHTQYALYIDDEAYEKPSLEQFLDDVINDPVGAENTQKWVADLKRNVKGFEVRLQSPQPPVIPEGEKRSMKMMQSKEALVMMEFADGREPLAFRMLKNQQGIWKVSWMPIQ</sequence>
<accession>A0ABY4WEY2</accession>
<evidence type="ECO:0000313" key="2">
    <source>
        <dbReference type="EMBL" id="USG65454.1"/>
    </source>
</evidence>
<keyword evidence="3" id="KW-1185">Reference proteome</keyword>
<protein>
    <recommendedName>
        <fullName evidence="4">DUF4179 domain-containing protein</fullName>
    </recommendedName>
</protein>
<dbReference type="RefSeq" id="WP_251872536.1">
    <property type="nucleotide sequence ID" value="NZ_CP098755.1"/>
</dbReference>
<evidence type="ECO:0000256" key="1">
    <source>
        <dbReference type="SAM" id="MobiDB-lite"/>
    </source>
</evidence>
<feature type="region of interest" description="Disordered" evidence="1">
    <location>
        <begin position="76"/>
        <end position="129"/>
    </location>
</feature>
<name>A0ABY4WEY2_9BACL</name>
<dbReference type="Proteomes" id="UP001056500">
    <property type="component" value="Chromosome"/>
</dbReference>
<gene>
    <name evidence="2" type="ORF">NDK47_25670</name>
</gene>
<feature type="compositionally biased region" description="Pro residues" evidence="1">
    <location>
        <begin position="92"/>
        <end position="101"/>
    </location>
</feature>
<organism evidence="2 3">
    <name type="scientific">Brevibacillus ruminantium</name>
    <dbReference type="NCBI Taxonomy" id="2950604"/>
    <lineage>
        <taxon>Bacteria</taxon>
        <taxon>Bacillati</taxon>
        <taxon>Bacillota</taxon>
        <taxon>Bacilli</taxon>
        <taxon>Bacillales</taxon>
        <taxon>Paenibacillaceae</taxon>
        <taxon>Brevibacillus</taxon>
    </lineage>
</organism>
<dbReference type="EMBL" id="CP098755">
    <property type="protein sequence ID" value="USG65454.1"/>
    <property type="molecule type" value="Genomic_DNA"/>
</dbReference>